<sequence>MWIIICDGWGLYDRYLFFPLCFSLFFFLFYCLPLFFLFHCHSCPLRYGYGWKVTCPVALTSSSVRYIRQKPAQYACETVKVSLLAYEATTMHA</sequence>
<evidence type="ECO:0000313" key="2">
    <source>
        <dbReference type="EMBL" id="KAK3917092.1"/>
    </source>
</evidence>
<feature type="transmembrane region" description="Helical" evidence="1">
    <location>
        <begin position="16"/>
        <end position="38"/>
    </location>
</feature>
<reference evidence="2" key="2">
    <citation type="journal article" date="2023" name="BMC Genomics">
        <title>Pest status, molecular evolution, and epigenetic factors derived from the genome assembly of Frankliniella fusca, a thysanopteran phytovirus vector.</title>
        <authorList>
            <person name="Catto M.A."/>
            <person name="Labadie P.E."/>
            <person name="Jacobson A.L."/>
            <person name="Kennedy G.G."/>
            <person name="Srinivasan R."/>
            <person name="Hunt B.G."/>
        </authorList>
    </citation>
    <scope>NUCLEOTIDE SEQUENCE</scope>
    <source>
        <strain evidence="2">PL_HMW_Pooled</strain>
    </source>
</reference>
<dbReference type="EMBL" id="JAHWGI010000685">
    <property type="protein sequence ID" value="KAK3917092.1"/>
    <property type="molecule type" value="Genomic_DNA"/>
</dbReference>
<reference evidence="2" key="1">
    <citation type="submission" date="2021-07" db="EMBL/GenBank/DDBJ databases">
        <authorList>
            <person name="Catto M.A."/>
            <person name="Jacobson A."/>
            <person name="Kennedy G."/>
            <person name="Labadie P."/>
            <person name="Hunt B.G."/>
            <person name="Srinivasan R."/>
        </authorList>
    </citation>
    <scope>NUCLEOTIDE SEQUENCE</scope>
    <source>
        <strain evidence="2">PL_HMW_Pooled</strain>
        <tissue evidence="2">Head</tissue>
    </source>
</reference>
<keyword evidence="1" id="KW-1133">Transmembrane helix</keyword>
<name>A0AAE1LGD4_9NEOP</name>
<dbReference type="AlphaFoldDB" id="A0AAE1LGD4"/>
<evidence type="ECO:0000256" key="1">
    <source>
        <dbReference type="SAM" id="Phobius"/>
    </source>
</evidence>
<proteinExistence type="predicted"/>
<organism evidence="2 3">
    <name type="scientific">Frankliniella fusca</name>
    <dbReference type="NCBI Taxonomy" id="407009"/>
    <lineage>
        <taxon>Eukaryota</taxon>
        <taxon>Metazoa</taxon>
        <taxon>Ecdysozoa</taxon>
        <taxon>Arthropoda</taxon>
        <taxon>Hexapoda</taxon>
        <taxon>Insecta</taxon>
        <taxon>Pterygota</taxon>
        <taxon>Neoptera</taxon>
        <taxon>Paraneoptera</taxon>
        <taxon>Thysanoptera</taxon>
        <taxon>Terebrantia</taxon>
        <taxon>Thripoidea</taxon>
        <taxon>Thripidae</taxon>
        <taxon>Frankliniella</taxon>
    </lineage>
</organism>
<keyword evidence="1" id="KW-0472">Membrane</keyword>
<keyword evidence="3" id="KW-1185">Reference proteome</keyword>
<gene>
    <name evidence="2" type="ORF">KUF71_006711</name>
</gene>
<dbReference type="Proteomes" id="UP001219518">
    <property type="component" value="Unassembled WGS sequence"/>
</dbReference>
<protein>
    <submittedName>
        <fullName evidence="2">Membrane protein US13</fullName>
    </submittedName>
</protein>
<accession>A0AAE1LGD4</accession>
<comment type="caution">
    <text evidence="2">The sequence shown here is derived from an EMBL/GenBank/DDBJ whole genome shotgun (WGS) entry which is preliminary data.</text>
</comment>
<evidence type="ECO:0000313" key="3">
    <source>
        <dbReference type="Proteomes" id="UP001219518"/>
    </source>
</evidence>
<keyword evidence="1" id="KW-0812">Transmembrane</keyword>